<comment type="caution">
    <text evidence="2">The sequence shown here is derived from an EMBL/GenBank/DDBJ whole genome shotgun (WGS) entry which is preliminary data.</text>
</comment>
<reference evidence="2" key="1">
    <citation type="submission" date="2023-06" db="EMBL/GenBank/DDBJ databases">
        <title>Draft genome of Marssonina rosae.</title>
        <authorList>
            <person name="Cheng Q."/>
        </authorList>
    </citation>
    <scope>NUCLEOTIDE SEQUENCE</scope>
    <source>
        <strain evidence="2">R4</strain>
    </source>
</reference>
<proteinExistence type="predicted"/>
<dbReference type="Proteomes" id="UP001285354">
    <property type="component" value="Unassembled WGS sequence"/>
</dbReference>
<dbReference type="PANTHER" id="PTHR35910:SF1">
    <property type="entry name" value="2EXR DOMAIN-CONTAINING PROTEIN"/>
    <property type="match status" value="1"/>
</dbReference>
<dbReference type="AlphaFoldDB" id="A0AAD9SVC9"/>
<evidence type="ECO:0000313" key="2">
    <source>
        <dbReference type="EMBL" id="KAK2624132.1"/>
    </source>
</evidence>
<evidence type="ECO:0000259" key="1">
    <source>
        <dbReference type="Pfam" id="PF20150"/>
    </source>
</evidence>
<name>A0AAD9SVC9_9HELO</name>
<protein>
    <recommendedName>
        <fullName evidence="1">2EXR domain-containing protein</fullName>
    </recommendedName>
</protein>
<accession>A0AAD9SVC9</accession>
<dbReference type="Pfam" id="PF20150">
    <property type="entry name" value="2EXR"/>
    <property type="match status" value="1"/>
</dbReference>
<organism evidence="2 3">
    <name type="scientific">Diplocarpon rosae</name>
    <dbReference type="NCBI Taxonomy" id="946125"/>
    <lineage>
        <taxon>Eukaryota</taxon>
        <taxon>Fungi</taxon>
        <taxon>Dikarya</taxon>
        <taxon>Ascomycota</taxon>
        <taxon>Pezizomycotina</taxon>
        <taxon>Leotiomycetes</taxon>
        <taxon>Helotiales</taxon>
        <taxon>Drepanopezizaceae</taxon>
        <taxon>Diplocarpon</taxon>
    </lineage>
</organism>
<dbReference type="EMBL" id="JAUBYV010000011">
    <property type="protein sequence ID" value="KAK2624132.1"/>
    <property type="molecule type" value="Genomic_DNA"/>
</dbReference>
<keyword evidence="3" id="KW-1185">Reference proteome</keyword>
<dbReference type="InterPro" id="IPR045518">
    <property type="entry name" value="2EXR"/>
</dbReference>
<dbReference type="PANTHER" id="PTHR35910">
    <property type="entry name" value="2EXR DOMAIN-CONTAINING PROTEIN"/>
    <property type="match status" value="1"/>
</dbReference>
<sequence>MNRTTLISFELFPNLPTEIRLQIWGLAAQEPRQLALMNSSQLLLPANSLFRKIKLRDSYRPRPGSILSNRVENQTRLPSIVHASQESREVGLRFYTKIKAKPTLYMSDSQAENEKPQGIQARTSEHQDTFFVNFDIDVFEKGISEFFQQRRNLPTQDDYNFPVDVLRKIQRIDQLPCYVFGIVSYEEIHFYTECNISVFCQPFWEALAHVTAYMNDHCYGYKQENFAFHCYLQTYTKRAQAALGRLSEKHSVPKKFAFSWKCKDLEDGESLDPVPCEPYDRERMQFCFSGGVSHDRCLDHFRGLNALNGP</sequence>
<evidence type="ECO:0000313" key="3">
    <source>
        <dbReference type="Proteomes" id="UP001285354"/>
    </source>
</evidence>
<gene>
    <name evidence="2" type="ORF">QTJ16_006766</name>
</gene>
<feature type="domain" description="2EXR" evidence="1">
    <location>
        <begin position="9"/>
        <end position="138"/>
    </location>
</feature>